<keyword evidence="1" id="KW-0812">Transmembrane</keyword>
<protein>
    <submittedName>
        <fullName evidence="2">Uncharacterized protein</fullName>
    </submittedName>
</protein>
<gene>
    <name evidence="2" type="ORF">TEU_05495</name>
</gene>
<sequence length="137" mass="14591">MRKRITRKVEVSVIIVSLSFLAGFLLGIDARGLLPLALYLTGLLLGSLFVAFVAFRLGVKPRELAKTSLIAVPVVLAALLVLIRFVASFIEAPASGPTDGDGFMIVLLFLLLPAILLGLLGSLFELSLWGRDGNLSA</sequence>
<feature type="transmembrane region" description="Helical" evidence="1">
    <location>
        <begin position="69"/>
        <end position="90"/>
    </location>
</feature>
<feature type="transmembrane region" description="Helical" evidence="1">
    <location>
        <begin position="12"/>
        <end position="30"/>
    </location>
</feature>
<dbReference type="STRING" id="1505907.TEU_05495"/>
<feature type="transmembrane region" description="Helical" evidence="1">
    <location>
        <begin position="102"/>
        <end position="124"/>
    </location>
</feature>
<dbReference type="RefSeq" id="WP_050002802.1">
    <property type="nucleotide sequence ID" value="NZ_CP008887.1"/>
</dbReference>
<evidence type="ECO:0000313" key="3">
    <source>
        <dbReference type="Proteomes" id="UP000029980"/>
    </source>
</evidence>
<organism evidence="2 3">
    <name type="scientific">Thermococcus eurythermalis</name>
    <dbReference type="NCBI Taxonomy" id="1505907"/>
    <lineage>
        <taxon>Archaea</taxon>
        <taxon>Methanobacteriati</taxon>
        <taxon>Methanobacteriota</taxon>
        <taxon>Thermococci</taxon>
        <taxon>Thermococcales</taxon>
        <taxon>Thermococcaceae</taxon>
        <taxon>Thermococcus</taxon>
    </lineage>
</organism>
<proteinExistence type="predicted"/>
<dbReference type="KEGG" id="teu:TEU_05495"/>
<reference evidence="2 3" key="1">
    <citation type="journal article" date="2015" name="Int. J. Syst. Evol. Microbiol.">
        <title>Thermococcus eurythermalis sp. nov., a conditional piezophilic hyperthermophilic archaeon with a wide temperature range isolated from an oil-immersed chimney in the Guaymas Basin.</title>
        <authorList>
            <person name="Zhao W."/>
            <person name="Zeng X."/>
            <person name="Xiao X."/>
        </authorList>
    </citation>
    <scope>NUCLEOTIDE SEQUENCE [LARGE SCALE GENOMIC DNA]</scope>
    <source>
        <strain evidence="2 3">A501</strain>
    </source>
</reference>
<evidence type="ECO:0000256" key="1">
    <source>
        <dbReference type="SAM" id="Phobius"/>
    </source>
</evidence>
<keyword evidence="1" id="KW-1133">Transmembrane helix</keyword>
<feature type="transmembrane region" description="Helical" evidence="1">
    <location>
        <begin position="36"/>
        <end position="57"/>
    </location>
</feature>
<dbReference type="AlphaFoldDB" id="A0A097QTL8"/>
<dbReference type="HOGENOM" id="CLU_1870845_0_0_2"/>
<name>A0A097QTL8_9EURY</name>
<dbReference type="EMBL" id="CP008887">
    <property type="protein sequence ID" value="AIU69830.1"/>
    <property type="molecule type" value="Genomic_DNA"/>
</dbReference>
<dbReference type="GeneID" id="25152888"/>
<dbReference type="OrthoDB" id="385878at2157"/>
<evidence type="ECO:0000313" key="2">
    <source>
        <dbReference type="EMBL" id="AIU69830.1"/>
    </source>
</evidence>
<keyword evidence="1" id="KW-0472">Membrane</keyword>
<dbReference type="Proteomes" id="UP000029980">
    <property type="component" value="Chromosome"/>
</dbReference>
<accession>A0A097QTL8</accession>
<keyword evidence="3" id="KW-1185">Reference proteome</keyword>